<accession>A0A2I1C822</accession>
<evidence type="ECO:0000313" key="1">
    <source>
        <dbReference type="EMBL" id="PKX93782.1"/>
    </source>
</evidence>
<name>A0A2I1C822_ASPN1</name>
<reference evidence="2" key="1">
    <citation type="journal article" date="2018" name="Proc. Natl. Acad. Sci. U.S.A.">
        <title>Linking secondary metabolites to gene clusters through genome sequencing of six diverse Aspergillus species.</title>
        <authorList>
            <person name="Kaerboelling I."/>
            <person name="Vesth T.C."/>
            <person name="Frisvad J.C."/>
            <person name="Nybo J.L."/>
            <person name="Theobald S."/>
            <person name="Kuo A."/>
            <person name="Bowyer P."/>
            <person name="Matsuda Y."/>
            <person name="Mondo S."/>
            <person name="Lyhne E.K."/>
            <person name="Kogle M.E."/>
            <person name="Clum A."/>
            <person name="Lipzen A."/>
            <person name="Salamov A."/>
            <person name="Ngan C.Y."/>
            <person name="Daum C."/>
            <person name="Chiniquy J."/>
            <person name="Barry K."/>
            <person name="LaButti K."/>
            <person name="Haridas S."/>
            <person name="Simmons B.A."/>
            <person name="Magnuson J.K."/>
            <person name="Mortensen U.H."/>
            <person name="Larsen T.O."/>
            <person name="Grigoriev I.V."/>
            <person name="Baker S.E."/>
            <person name="Andersen M.R."/>
        </authorList>
    </citation>
    <scope>NUCLEOTIDE SEQUENCE [LARGE SCALE GENOMIC DNA]</scope>
    <source>
        <strain evidence="2">IBT 16806</strain>
    </source>
</reference>
<dbReference type="VEuPathDB" id="FungiDB:P174DRAFT_430767"/>
<proteinExistence type="predicted"/>
<dbReference type="EMBL" id="MSZS01000004">
    <property type="protein sequence ID" value="PKX93782.1"/>
    <property type="molecule type" value="Genomic_DNA"/>
</dbReference>
<dbReference type="RefSeq" id="XP_024682377.1">
    <property type="nucleotide sequence ID" value="XM_024825658.1"/>
</dbReference>
<sequence length="149" mass="16716">MLCIQSMVYARDACTTAPVKTSSPVWKMTSIDMVSLLKHMLPLPRRGDPGYNTRPKASTLLLQFSVDSTVEVVQSRSSPHEVEDSKSSRCTRARLLRTSRSQQHLQEDAFAEIPENIENWVELRNSQKLKETNLSSLGDLRSGSEINPA</sequence>
<dbReference type="AlphaFoldDB" id="A0A2I1C822"/>
<dbReference type="Proteomes" id="UP000234474">
    <property type="component" value="Unassembled WGS sequence"/>
</dbReference>
<dbReference type="GeneID" id="36532983"/>
<organism evidence="1 2">
    <name type="scientific">Aspergillus novofumigatus (strain IBT 16806)</name>
    <dbReference type="NCBI Taxonomy" id="1392255"/>
    <lineage>
        <taxon>Eukaryota</taxon>
        <taxon>Fungi</taxon>
        <taxon>Dikarya</taxon>
        <taxon>Ascomycota</taxon>
        <taxon>Pezizomycotina</taxon>
        <taxon>Eurotiomycetes</taxon>
        <taxon>Eurotiomycetidae</taxon>
        <taxon>Eurotiales</taxon>
        <taxon>Aspergillaceae</taxon>
        <taxon>Aspergillus</taxon>
        <taxon>Aspergillus subgen. Fumigati</taxon>
    </lineage>
</organism>
<keyword evidence="2" id="KW-1185">Reference proteome</keyword>
<evidence type="ECO:0000313" key="2">
    <source>
        <dbReference type="Proteomes" id="UP000234474"/>
    </source>
</evidence>
<comment type="caution">
    <text evidence="1">The sequence shown here is derived from an EMBL/GenBank/DDBJ whole genome shotgun (WGS) entry which is preliminary data.</text>
</comment>
<gene>
    <name evidence="1" type="ORF">P174DRAFT_430767</name>
</gene>
<protein>
    <submittedName>
        <fullName evidence="1">Uncharacterized protein</fullName>
    </submittedName>
</protein>